<dbReference type="Proteomes" id="UP000219482">
    <property type="component" value="Unassembled WGS sequence"/>
</dbReference>
<gene>
    <name evidence="1" type="ORF">SAMN06272739_3459</name>
</gene>
<proteinExistence type="predicted"/>
<evidence type="ECO:0000313" key="2">
    <source>
        <dbReference type="Proteomes" id="UP000219482"/>
    </source>
</evidence>
<keyword evidence="2" id="KW-1185">Reference proteome</keyword>
<dbReference type="RefSeq" id="WP_159961764.1">
    <property type="nucleotide sequence ID" value="NZ_OCNK01000004.1"/>
</dbReference>
<reference evidence="2" key="1">
    <citation type="submission" date="2017-09" db="EMBL/GenBank/DDBJ databases">
        <authorList>
            <person name="Varghese N."/>
            <person name="Submissions S."/>
        </authorList>
    </citation>
    <scope>NUCLEOTIDE SEQUENCE [LARGE SCALE GENOMIC DNA]</scope>
    <source>
        <strain evidence="2">DSM 44270</strain>
    </source>
</reference>
<protein>
    <recommendedName>
        <fullName evidence="3">Transcriptional regulator</fullName>
    </recommendedName>
</protein>
<sequence>MHDLLELLGPARAAPTAALSTQVTPRTIGRWLASGKLVRLHPGWVTVPALADDWTVRAFAATGYAGGPLSHMSALAVHGVVDHEVTRLDVTVGGDCRVRTSRWLRVHRSPAHPLW</sequence>
<dbReference type="OrthoDB" id="5243722at2"/>
<organism evidence="1 2">
    <name type="scientific">Blastococcus haudaquaticus</name>
    <dbReference type="NCBI Taxonomy" id="1938745"/>
    <lineage>
        <taxon>Bacteria</taxon>
        <taxon>Bacillati</taxon>
        <taxon>Actinomycetota</taxon>
        <taxon>Actinomycetes</taxon>
        <taxon>Geodermatophilales</taxon>
        <taxon>Geodermatophilaceae</taxon>
        <taxon>Blastococcus</taxon>
    </lineage>
</organism>
<dbReference type="EMBL" id="OCNK01000004">
    <property type="protein sequence ID" value="SOE02257.1"/>
    <property type="molecule type" value="Genomic_DNA"/>
</dbReference>
<accession>A0A286H3C1</accession>
<dbReference type="AlphaFoldDB" id="A0A286H3C1"/>
<evidence type="ECO:0008006" key="3">
    <source>
        <dbReference type="Google" id="ProtNLM"/>
    </source>
</evidence>
<name>A0A286H3C1_9ACTN</name>
<evidence type="ECO:0000313" key="1">
    <source>
        <dbReference type="EMBL" id="SOE02257.1"/>
    </source>
</evidence>